<dbReference type="InterPro" id="IPR011793">
    <property type="entry name" value="YbdK"/>
</dbReference>
<comment type="similarity">
    <text evidence="5">Belongs to the glutamate--cysteine ligase type 2 family. YbdK subfamily.</text>
</comment>
<keyword evidence="7" id="KW-1185">Reference proteome</keyword>
<dbReference type="InterPro" id="IPR006336">
    <property type="entry name" value="GCS2"/>
</dbReference>
<dbReference type="PANTHER" id="PTHR36510:SF1">
    <property type="entry name" value="GLUTAMATE--CYSTEINE LIGASE 2-RELATED"/>
    <property type="match status" value="1"/>
</dbReference>
<evidence type="ECO:0000256" key="1">
    <source>
        <dbReference type="ARBA" id="ARBA00022598"/>
    </source>
</evidence>
<dbReference type="Pfam" id="PF04107">
    <property type="entry name" value="GCS2"/>
    <property type="match status" value="1"/>
</dbReference>
<dbReference type="GO" id="GO:0005524">
    <property type="term" value="F:ATP binding"/>
    <property type="evidence" value="ECO:0007669"/>
    <property type="project" value="UniProtKB-KW"/>
</dbReference>
<comment type="caution">
    <text evidence="6">The sequence shown here is derived from an EMBL/GenBank/DDBJ whole genome shotgun (WGS) entry which is preliminary data.</text>
</comment>
<proteinExistence type="inferred from homology"/>
<evidence type="ECO:0000313" key="7">
    <source>
        <dbReference type="Proteomes" id="UP000614047"/>
    </source>
</evidence>
<protein>
    <recommendedName>
        <fullName evidence="5">Putative glutamate--cysteine ligase 2</fullName>
        <ecNumber evidence="5">6.3.2.2</ecNumber>
    </recommendedName>
    <alternativeName>
        <fullName evidence="5">Gamma-glutamylcysteine synthetase 2</fullName>
        <shortName evidence="5">GCS 2</shortName>
        <shortName evidence="5">Gamma-GCS 2</shortName>
    </alternativeName>
</protein>
<keyword evidence="3 5" id="KW-0067">ATP-binding</keyword>
<evidence type="ECO:0000256" key="5">
    <source>
        <dbReference type="HAMAP-Rule" id="MF_01609"/>
    </source>
</evidence>
<reference evidence="6" key="1">
    <citation type="submission" date="2020-11" db="EMBL/GenBank/DDBJ databases">
        <title>Sequencing the genomes of 1000 actinobacteria strains.</title>
        <authorList>
            <person name="Klenk H.-P."/>
        </authorList>
    </citation>
    <scope>NUCLEOTIDE SEQUENCE</scope>
    <source>
        <strain evidence="6">DSM 43175</strain>
    </source>
</reference>
<organism evidence="6 7">
    <name type="scientific">Actinomadura viridis</name>
    <dbReference type="NCBI Taxonomy" id="58110"/>
    <lineage>
        <taxon>Bacteria</taxon>
        <taxon>Bacillati</taxon>
        <taxon>Actinomycetota</taxon>
        <taxon>Actinomycetes</taxon>
        <taxon>Streptosporangiales</taxon>
        <taxon>Thermomonosporaceae</taxon>
        <taxon>Actinomadura</taxon>
    </lineage>
</organism>
<dbReference type="InterPro" id="IPR014746">
    <property type="entry name" value="Gln_synth/guanido_kin_cat_dom"/>
</dbReference>
<evidence type="ECO:0000256" key="4">
    <source>
        <dbReference type="ARBA" id="ARBA00048819"/>
    </source>
</evidence>
<keyword evidence="2 5" id="KW-0547">Nucleotide-binding</keyword>
<dbReference type="NCBIfam" id="NF010041">
    <property type="entry name" value="PRK13517.1-1"/>
    <property type="match status" value="1"/>
</dbReference>
<dbReference type="GO" id="GO:0042398">
    <property type="term" value="P:modified amino acid biosynthetic process"/>
    <property type="evidence" value="ECO:0007669"/>
    <property type="project" value="InterPro"/>
</dbReference>
<gene>
    <name evidence="6" type="ORF">IW256_007373</name>
</gene>
<dbReference type="HAMAP" id="MF_01609">
    <property type="entry name" value="Glu_cys_ligase_2"/>
    <property type="match status" value="1"/>
</dbReference>
<evidence type="ECO:0000256" key="2">
    <source>
        <dbReference type="ARBA" id="ARBA00022741"/>
    </source>
</evidence>
<dbReference type="PANTHER" id="PTHR36510">
    <property type="entry name" value="GLUTAMATE--CYSTEINE LIGASE 2-RELATED"/>
    <property type="match status" value="1"/>
</dbReference>
<evidence type="ECO:0000256" key="3">
    <source>
        <dbReference type="ARBA" id="ARBA00022840"/>
    </source>
</evidence>
<dbReference type="RefSeq" id="WP_197015345.1">
    <property type="nucleotide sequence ID" value="NZ_BAABES010000015.1"/>
</dbReference>
<comment type="function">
    <text evidence="5">ATP-dependent carboxylate-amine ligase which exhibits weak glutamate--cysteine ligase activity.</text>
</comment>
<dbReference type="SUPFAM" id="SSF55931">
    <property type="entry name" value="Glutamine synthetase/guanido kinase"/>
    <property type="match status" value="1"/>
</dbReference>
<name>A0A931GNT0_9ACTN</name>
<dbReference type="AlphaFoldDB" id="A0A931GNT0"/>
<evidence type="ECO:0000313" key="6">
    <source>
        <dbReference type="EMBL" id="MBG6093260.1"/>
    </source>
</evidence>
<comment type="catalytic activity">
    <reaction evidence="4 5">
        <text>L-cysteine + L-glutamate + ATP = gamma-L-glutamyl-L-cysteine + ADP + phosphate + H(+)</text>
        <dbReference type="Rhea" id="RHEA:13285"/>
        <dbReference type="ChEBI" id="CHEBI:15378"/>
        <dbReference type="ChEBI" id="CHEBI:29985"/>
        <dbReference type="ChEBI" id="CHEBI:30616"/>
        <dbReference type="ChEBI" id="CHEBI:35235"/>
        <dbReference type="ChEBI" id="CHEBI:43474"/>
        <dbReference type="ChEBI" id="CHEBI:58173"/>
        <dbReference type="ChEBI" id="CHEBI:456216"/>
        <dbReference type="EC" id="6.3.2.2"/>
    </reaction>
</comment>
<dbReference type="Proteomes" id="UP000614047">
    <property type="component" value="Unassembled WGS sequence"/>
</dbReference>
<dbReference type="GO" id="GO:0004357">
    <property type="term" value="F:glutamate-cysteine ligase activity"/>
    <property type="evidence" value="ECO:0007669"/>
    <property type="project" value="UniProtKB-EC"/>
</dbReference>
<dbReference type="NCBIfam" id="TIGR02050">
    <property type="entry name" value="gshA_cyan_rel"/>
    <property type="match status" value="1"/>
</dbReference>
<dbReference type="EMBL" id="JADOUA010000001">
    <property type="protein sequence ID" value="MBG6093260.1"/>
    <property type="molecule type" value="Genomic_DNA"/>
</dbReference>
<keyword evidence="1 5" id="KW-0436">Ligase</keyword>
<accession>A0A931GNT0</accession>
<dbReference type="Gene3D" id="3.30.590.20">
    <property type="match status" value="1"/>
</dbReference>
<dbReference type="EC" id="6.3.2.2" evidence="5"/>
<dbReference type="InterPro" id="IPR050141">
    <property type="entry name" value="GCL_type2/YbdK_subfam"/>
</dbReference>
<sequence length="368" mass="40071">MRFGVEEEFFVVDPAGRDVVPRARAVVAHARKVLGSRIVGEDTELQVETRTRPCATAAELARQIGEGRSCLASAAAEHGLAIVASGTPVVGDAIPSPLPHGPRQEQGRASVRGLLHEYNLCAVHVHVEMPDRERAVLMSNHLRPHLPALIALTANSPYWAGRDTGYASWRTLLWSRWPVAGPPPHFRSAAHYARLIATLREAGALIDERTVYWDIRPSAHHPTLEIRAADIPMTAAESAAYAALVRALAVSLLPAVERGDPGPVLEPELMRLAYWRAARDGATGAGIDVRTGEVVPVTEVARRLLETARPGLEEHGDLDRVTGWLRRLGEIGDGARRQRSRRRGEAGRADLHAVVDHLIEETEKGAFA</sequence>